<organism evidence="2">
    <name type="scientific">Tanacetum cinerariifolium</name>
    <name type="common">Dalmatian daisy</name>
    <name type="synonym">Chrysanthemum cinerariifolium</name>
    <dbReference type="NCBI Taxonomy" id="118510"/>
    <lineage>
        <taxon>Eukaryota</taxon>
        <taxon>Viridiplantae</taxon>
        <taxon>Streptophyta</taxon>
        <taxon>Embryophyta</taxon>
        <taxon>Tracheophyta</taxon>
        <taxon>Spermatophyta</taxon>
        <taxon>Magnoliopsida</taxon>
        <taxon>eudicotyledons</taxon>
        <taxon>Gunneridae</taxon>
        <taxon>Pentapetalae</taxon>
        <taxon>asterids</taxon>
        <taxon>campanulids</taxon>
        <taxon>Asterales</taxon>
        <taxon>Asteraceae</taxon>
        <taxon>Asteroideae</taxon>
        <taxon>Anthemideae</taxon>
        <taxon>Anthemidinae</taxon>
        <taxon>Tanacetum</taxon>
    </lineage>
</organism>
<comment type="caution">
    <text evidence="2">The sequence shown here is derived from an EMBL/GenBank/DDBJ whole genome shotgun (WGS) entry which is preliminary data.</text>
</comment>
<name>A0A699WV53_TANCI</name>
<feature type="region of interest" description="Disordered" evidence="1">
    <location>
        <begin position="83"/>
        <end position="107"/>
    </location>
</feature>
<evidence type="ECO:0000256" key="1">
    <source>
        <dbReference type="SAM" id="MobiDB-lite"/>
    </source>
</evidence>
<proteinExistence type="predicted"/>
<protein>
    <submittedName>
        <fullName evidence="2">Uncharacterized protein</fullName>
    </submittedName>
</protein>
<feature type="compositionally biased region" description="Low complexity" evidence="1">
    <location>
        <begin position="83"/>
        <end position="93"/>
    </location>
</feature>
<dbReference type="AlphaFoldDB" id="A0A699WV53"/>
<sequence length="107" mass="11034">MPGRRHERLPRQALPGSAAAASAQRLAAARWRGGPALPDAGGAHGPGGQYVGPLQHRRPAEGRAGRPRICSFYAAHVHRKLPGSLAGAAPGPARCQPGFAQGHGPYP</sequence>
<feature type="region of interest" description="Disordered" evidence="1">
    <location>
        <begin position="1"/>
        <end position="65"/>
    </location>
</feature>
<reference evidence="2" key="1">
    <citation type="journal article" date="2019" name="Sci. Rep.">
        <title>Draft genome of Tanacetum cinerariifolium, the natural source of mosquito coil.</title>
        <authorList>
            <person name="Yamashiro T."/>
            <person name="Shiraishi A."/>
            <person name="Satake H."/>
            <person name="Nakayama K."/>
        </authorList>
    </citation>
    <scope>NUCLEOTIDE SEQUENCE</scope>
</reference>
<dbReference type="EMBL" id="BKCJ011770767">
    <property type="protein sequence ID" value="GFD51475.1"/>
    <property type="molecule type" value="Genomic_DNA"/>
</dbReference>
<feature type="non-terminal residue" evidence="2">
    <location>
        <position position="107"/>
    </location>
</feature>
<evidence type="ECO:0000313" key="2">
    <source>
        <dbReference type="EMBL" id="GFD51475.1"/>
    </source>
</evidence>
<feature type="compositionally biased region" description="Low complexity" evidence="1">
    <location>
        <begin position="11"/>
        <end position="29"/>
    </location>
</feature>
<accession>A0A699WV53</accession>
<gene>
    <name evidence="2" type="ORF">Tci_923444</name>
</gene>